<dbReference type="Proteomes" id="UP000051565">
    <property type="component" value="Unassembled WGS sequence"/>
</dbReference>
<proteinExistence type="predicted"/>
<feature type="compositionally biased region" description="Low complexity" evidence="1">
    <location>
        <begin position="141"/>
        <end position="156"/>
    </location>
</feature>
<evidence type="ECO:0000313" key="2">
    <source>
        <dbReference type="EMBL" id="KRN79129.1"/>
    </source>
</evidence>
<feature type="region of interest" description="Disordered" evidence="1">
    <location>
        <begin position="126"/>
        <end position="218"/>
    </location>
</feature>
<name>A0A0R2JPS2_9LACO</name>
<reference evidence="2 3" key="1">
    <citation type="journal article" date="2015" name="Genome Announc.">
        <title>Expanding the biotechnology potential of lactobacilli through comparative genomics of 213 strains and associated genera.</title>
        <authorList>
            <person name="Sun Z."/>
            <person name="Harris H.M."/>
            <person name="McCann A."/>
            <person name="Guo C."/>
            <person name="Argimon S."/>
            <person name="Zhang W."/>
            <person name="Yang X."/>
            <person name="Jeffery I.B."/>
            <person name="Cooney J.C."/>
            <person name="Kagawa T.F."/>
            <person name="Liu W."/>
            <person name="Song Y."/>
            <person name="Salvetti E."/>
            <person name="Wrobel A."/>
            <person name="Rasinkangas P."/>
            <person name="Parkhill J."/>
            <person name="Rea M.C."/>
            <person name="O'Sullivan O."/>
            <person name="Ritari J."/>
            <person name="Douillard F.P."/>
            <person name="Paul Ross R."/>
            <person name="Yang R."/>
            <person name="Briner A.E."/>
            <person name="Felis G.E."/>
            <person name="de Vos W.M."/>
            <person name="Barrangou R."/>
            <person name="Klaenhammer T.R."/>
            <person name="Caufield P.W."/>
            <person name="Cui Y."/>
            <person name="Zhang H."/>
            <person name="O'Toole P.W."/>
        </authorList>
    </citation>
    <scope>NUCLEOTIDE SEQUENCE [LARGE SCALE GENOMIC DNA]</scope>
    <source>
        <strain evidence="2 3">DSM 20690</strain>
    </source>
</reference>
<evidence type="ECO:0000256" key="1">
    <source>
        <dbReference type="SAM" id="MobiDB-lite"/>
    </source>
</evidence>
<keyword evidence="3" id="KW-1185">Reference proteome</keyword>
<sequence>MKKFLLSVTGASMIALTGISVTTINQPSVYASNKSFPKEVQGKWNNQAGNTFKIKGSKAILKIANSKKKGTYKFKLKSKIDEGFKLKADGKKLDKTNDYSLTTSKNGTMQFNYGKQKIQFNNETMNSKQTNKSSVNKDNPQVKNNTQQNNNVTQQKSTKNVSNNQNSNIYEQNSSTNNNQQNNYENSDPNSSKFYDETDGTYHAPGSNPDGTPDPWVQGQLDWLAQHPEENNVTVQDDGTVTQN</sequence>
<dbReference type="STRING" id="53444.AYR59_06130"/>
<dbReference type="AlphaFoldDB" id="A0A0R2JPS2"/>
<dbReference type="EMBL" id="JQBT01000032">
    <property type="protein sequence ID" value="KRN79129.1"/>
    <property type="molecule type" value="Genomic_DNA"/>
</dbReference>
<dbReference type="PATRIC" id="fig|1122148.6.peg.555"/>
<dbReference type="OrthoDB" id="2329661at2"/>
<dbReference type="GeneID" id="61250416"/>
<organism evidence="2 3">
    <name type="scientific">Fructilactobacillus lindneri DSM 20690 = JCM 11027</name>
    <dbReference type="NCBI Taxonomy" id="1122148"/>
    <lineage>
        <taxon>Bacteria</taxon>
        <taxon>Bacillati</taxon>
        <taxon>Bacillota</taxon>
        <taxon>Bacilli</taxon>
        <taxon>Lactobacillales</taxon>
        <taxon>Lactobacillaceae</taxon>
        <taxon>Fructilactobacillus</taxon>
    </lineage>
</organism>
<feature type="compositionally biased region" description="Polar residues" evidence="1">
    <location>
        <begin position="157"/>
        <end position="169"/>
    </location>
</feature>
<protein>
    <submittedName>
        <fullName evidence="2">Uncharacterized protein</fullName>
    </submittedName>
</protein>
<feature type="compositionally biased region" description="Low complexity" evidence="1">
    <location>
        <begin position="170"/>
        <end position="187"/>
    </location>
</feature>
<accession>A0A0R2JPS2</accession>
<evidence type="ECO:0000313" key="3">
    <source>
        <dbReference type="Proteomes" id="UP000051565"/>
    </source>
</evidence>
<comment type="caution">
    <text evidence="2">The sequence shown here is derived from an EMBL/GenBank/DDBJ whole genome shotgun (WGS) entry which is preliminary data.</text>
</comment>
<dbReference type="RefSeq" id="WP_054646281.1">
    <property type="nucleotide sequence ID" value="NZ_FUXS01000001.1"/>
</dbReference>
<feature type="compositionally biased region" description="Polar residues" evidence="1">
    <location>
        <begin position="126"/>
        <end position="139"/>
    </location>
</feature>
<gene>
    <name evidence="2" type="ORF">IV52_GL000534</name>
</gene>